<organism evidence="1 4">
    <name type="scientific">Dreissena polymorpha</name>
    <name type="common">Zebra mussel</name>
    <name type="synonym">Mytilus polymorpha</name>
    <dbReference type="NCBI Taxonomy" id="45954"/>
    <lineage>
        <taxon>Eukaryota</taxon>
        <taxon>Metazoa</taxon>
        <taxon>Spiralia</taxon>
        <taxon>Lophotrochozoa</taxon>
        <taxon>Mollusca</taxon>
        <taxon>Bivalvia</taxon>
        <taxon>Autobranchia</taxon>
        <taxon>Heteroconchia</taxon>
        <taxon>Euheterodonta</taxon>
        <taxon>Imparidentia</taxon>
        <taxon>Neoheterodontei</taxon>
        <taxon>Myida</taxon>
        <taxon>Dreissenoidea</taxon>
        <taxon>Dreissenidae</taxon>
        <taxon>Dreissena</taxon>
    </lineage>
</organism>
<proteinExistence type="predicted"/>
<dbReference type="EMBL" id="JAIWYP010000011">
    <property type="protein sequence ID" value="KAH3736284.1"/>
    <property type="molecule type" value="Genomic_DNA"/>
</dbReference>
<sequence>MTTHHRYIFACGPIWAANQLLPGIWVLGESLTLLPCVAHLFSICIQGTVPGVSRPPSLPFPLWVPCERLHFRIGCRLAKGVAYPPPTSLKDVFFNWLLFCSSP</sequence>
<evidence type="ECO:0000313" key="2">
    <source>
        <dbReference type="EMBL" id="KAH3736283.1"/>
    </source>
</evidence>
<protein>
    <submittedName>
        <fullName evidence="1">Uncharacterized protein</fullName>
    </submittedName>
</protein>
<gene>
    <name evidence="1" type="ORF">DPMN_042804</name>
    <name evidence="2" type="ORF">DPMN_042846</name>
    <name evidence="3" type="ORF">DPMN_042847</name>
</gene>
<evidence type="ECO:0000313" key="1">
    <source>
        <dbReference type="EMBL" id="KAH3736241.1"/>
    </source>
</evidence>
<dbReference type="EMBL" id="JAIWYP010000011">
    <property type="protein sequence ID" value="KAH3736241.1"/>
    <property type="molecule type" value="Genomic_DNA"/>
</dbReference>
<dbReference type="Proteomes" id="UP000828390">
    <property type="component" value="Unassembled WGS sequence"/>
</dbReference>
<keyword evidence="4" id="KW-1185">Reference proteome</keyword>
<evidence type="ECO:0000313" key="4">
    <source>
        <dbReference type="Proteomes" id="UP000828390"/>
    </source>
</evidence>
<comment type="caution">
    <text evidence="1">The sequence shown here is derived from an EMBL/GenBank/DDBJ whole genome shotgun (WGS) entry which is preliminary data.</text>
</comment>
<reference evidence="1" key="1">
    <citation type="journal article" date="2019" name="bioRxiv">
        <title>The Genome of the Zebra Mussel, Dreissena polymorpha: A Resource for Invasive Species Research.</title>
        <authorList>
            <person name="McCartney M.A."/>
            <person name="Auch B."/>
            <person name="Kono T."/>
            <person name="Mallez S."/>
            <person name="Zhang Y."/>
            <person name="Obille A."/>
            <person name="Becker A."/>
            <person name="Abrahante J.E."/>
            <person name="Garbe J."/>
            <person name="Badalamenti J.P."/>
            <person name="Herman A."/>
            <person name="Mangelson H."/>
            <person name="Liachko I."/>
            <person name="Sullivan S."/>
            <person name="Sone E.D."/>
            <person name="Koren S."/>
            <person name="Silverstein K.A.T."/>
            <person name="Beckman K.B."/>
            <person name="Gohl D.M."/>
        </authorList>
    </citation>
    <scope>NUCLEOTIDE SEQUENCE</scope>
    <source>
        <strain evidence="1">Duluth1</strain>
        <tissue evidence="1">Whole animal</tissue>
    </source>
</reference>
<name>A0A9D4HZ35_DREPO</name>
<evidence type="ECO:0000313" key="3">
    <source>
        <dbReference type="EMBL" id="KAH3736284.1"/>
    </source>
</evidence>
<accession>A0A9D4HZ35</accession>
<dbReference type="EMBL" id="JAIWYP010000011">
    <property type="protein sequence ID" value="KAH3736283.1"/>
    <property type="molecule type" value="Genomic_DNA"/>
</dbReference>
<dbReference type="AlphaFoldDB" id="A0A9D4HZ35"/>
<reference evidence="1" key="2">
    <citation type="submission" date="2020-11" db="EMBL/GenBank/DDBJ databases">
        <authorList>
            <person name="McCartney M.A."/>
            <person name="Auch B."/>
            <person name="Kono T."/>
            <person name="Mallez S."/>
            <person name="Becker A."/>
            <person name="Gohl D.M."/>
            <person name="Silverstein K.A.T."/>
            <person name="Koren S."/>
            <person name="Bechman K.B."/>
            <person name="Herman A."/>
            <person name="Abrahante J.E."/>
            <person name="Garbe J."/>
        </authorList>
    </citation>
    <scope>NUCLEOTIDE SEQUENCE</scope>
    <source>
        <strain evidence="1">Duluth1</strain>
        <tissue evidence="1">Whole animal</tissue>
    </source>
</reference>